<gene>
    <name evidence="4" type="ORF">METZ01_LOCUS210726</name>
</gene>
<dbReference type="InterPro" id="IPR036909">
    <property type="entry name" value="Cyt_c-like_dom_sf"/>
</dbReference>
<dbReference type="GO" id="GO:0020037">
    <property type="term" value="F:heme binding"/>
    <property type="evidence" value="ECO:0007669"/>
    <property type="project" value="InterPro"/>
</dbReference>
<dbReference type="Pfam" id="PF07637">
    <property type="entry name" value="PSD5"/>
    <property type="match status" value="1"/>
</dbReference>
<feature type="domain" description="Cytochrome C Planctomycete-type" evidence="2">
    <location>
        <begin position="38"/>
        <end position="82"/>
    </location>
</feature>
<evidence type="ECO:0000259" key="2">
    <source>
        <dbReference type="Pfam" id="PF07635"/>
    </source>
</evidence>
<dbReference type="InterPro" id="IPR013036">
    <property type="entry name" value="DUF1587"/>
</dbReference>
<accession>A0A382F5F7</accession>
<reference evidence="4" key="1">
    <citation type="submission" date="2018-05" db="EMBL/GenBank/DDBJ databases">
        <authorList>
            <person name="Lanie J.A."/>
            <person name="Ng W.-L."/>
            <person name="Kazmierczak K.M."/>
            <person name="Andrzejewski T.M."/>
            <person name="Davidsen T.M."/>
            <person name="Wayne K.J."/>
            <person name="Tettelin H."/>
            <person name="Glass J.I."/>
            <person name="Rusch D."/>
            <person name="Podicherti R."/>
            <person name="Tsui H.-C.T."/>
            <person name="Winkler M.E."/>
        </authorList>
    </citation>
    <scope>NUCLEOTIDE SEQUENCE</scope>
</reference>
<organism evidence="4">
    <name type="scientific">marine metagenome</name>
    <dbReference type="NCBI Taxonomy" id="408172"/>
    <lineage>
        <taxon>unclassified sequences</taxon>
        <taxon>metagenomes</taxon>
        <taxon>ecological metagenomes</taxon>
    </lineage>
</organism>
<proteinExistence type="predicted"/>
<dbReference type="Pfam" id="PF07626">
    <property type="entry name" value="PSD3"/>
    <property type="match status" value="1"/>
</dbReference>
<feature type="domain" description="DUF1595" evidence="3">
    <location>
        <begin position="389"/>
        <end position="442"/>
    </location>
</feature>
<dbReference type="Pfam" id="PF07635">
    <property type="entry name" value="PSCyt1"/>
    <property type="match status" value="1"/>
</dbReference>
<dbReference type="EMBL" id="UINC01047950">
    <property type="protein sequence ID" value="SVB57872.1"/>
    <property type="molecule type" value="Genomic_DNA"/>
</dbReference>
<evidence type="ECO:0008006" key="5">
    <source>
        <dbReference type="Google" id="ProtNLM"/>
    </source>
</evidence>
<dbReference type="InterPro" id="IPR013043">
    <property type="entry name" value="DUF1595"/>
</dbReference>
<sequence>MMRGFIFSLGFVLLFLGAVVSLEAQEVVGQRALLDQYCVACHNGRMQAGNLELDSADVGDVASSPALWEKVVRKLRAGAMPPLPRPRPDATTYAGFIEWLETELDDVAANAPNPGRTEAFHRLNRAEYHNVVRDLLGLDVDVAELLPADGGSYGFDNIAGVLGMSPTLLERYLSAAKKVSRLAVGNPNLPPTAVSFHLSSELPQDDRIEDLPFGSRGGVSIPFNFPLDAEYTVRLTLGRNTLDTLAAFEVPHELDVSLDGEHLQTFVVGEPPPEGFDRSSDEYRDWRARQGRADEDWFIRVPVRAGPRTLRVAFRKITSAYPETLRQPYLRPYTNNTGGDTRYQPHISSVVVTGPYEASGSPPVDETPSRAKIFSCRPAAGEQEVELACAREILSTLAQRGYRRPVEKRDLDVLVAFYEDGRAEGGFEAGIELALRRLLESPE</sequence>
<evidence type="ECO:0000259" key="1">
    <source>
        <dbReference type="Pfam" id="PF07626"/>
    </source>
</evidence>
<evidence type="ECO:0000259" key="3">
    <source>
        <dbReference type="Pfam" id="PF07637"/>
    </source>
</evidence>
<feature type="domain" description="DUF1587" evidence="1">
    <location>
        <begin position="122"/>
        <end position="184"/>
    </location>
</feature>
<evidence type="ECO:0000313" key="4">
    <source>
        <dbReference type="EMBL" id="SVB57872.1"/>
    </source>
</evidence>
<dbReference type="GO" id="GO:0009055">
    <property type="term" value="F:electron transfer activity"/>
    <property type="evidence" value="ECO:0007669"/>
    <property type="project" value="InterPro"/>
</dbReference>
<protein>
    <recommendedName>
        <fullName evidence="5">DUF1587 domain-containing protein</fullName>
    </recommendedName>
</protein>
<dbReference type="InterPro" id="IPR011429">
    <property type="entry name" value="Cyt_c_Planctomycete-type"/>
</dbReference>
<feature type="non-terminal residue" evidence="4">
    <location>
        <position position="443"/>
    </location>
</feature>
<name>A0A382F5F7_9ZZZZ</name>
<dbReference type="AlphaFoldDB" id="A0A382F5F7"/>
<dbReference type="SUPFAM" id="SSF46626">
    <property type="entry name" value="Cytochrome c"/>
    <property type="match status" value="1"/>
</dbReference>